<dbReference type="InterPro" id="IPR000060">
    <property type="entry name" value="BCCT_transptr"/>
</dbReference>
<name>A0A069RHB3_PEPLI</name>
<keyword evidence="5 8" id="KW-0812">Transmembrane</keyword>
<evidence type="ECO:0000313" key="10">
    <source>
        <dbReference type="Proteomes" id="UP000027946"/>
    </source>
</evidence>
<dbReference type="OrthoDB" id="9775735at2"/>
<keyword evidence="4" id="KW-1003">Cell membrane</keyword>
<proteinExistence type="inferred from homology"/>
<reference evidence="9 10" key="1">
    <citation type="submission" date="2014-03" db="EMBL/GenBank/DDBJ databases">
        <title>Genome sequence of Clostridium litorale W6, DSM 5388.</title>
        <authorList>
            <person name="Poehlein A."/>
            <person name="Jagirdar A."/>
            <person name="Khonsari B."/>
            <person name="Chibani C.M."/>
            <person name="Gutierrez Gutierrez D.A."/>
            <person name="Davydova E."/>
            <person name="Alghaithi H.S."/>
            <person name="Nair K.P."/>
            <person name="Dhamotharan K."/>
            <person name="Chandran L."/>
            <person name="G W."/>
            <person name="Daniel R."/>
        </authorList>
    </citation>
    <scope>NUCLEOTIDE SEQUENCE [LARGE SCALE GENOMIC DNA]</scope>
    <source>
        <strain evidence="9 10">W6</strain>
    </source>
</reference>
<feature type="transmembrane region" description="Helical" evidence="8">
    <location>
        <begin position="234"/>
        <end position="255"/>
    </location>
</feature>
<organism evidence="9 10">
    <name type="scientific">Peptoclostridium litorale DSM 5388</name>
    <dbReference type="NCBI Taxonomy" id="1121324"/>
    <lineage>
        <taxon>Bacteria</taxon>
        <taxon>Bacillati</taxon>
        <taxon>Bacillota</taxon>
        <taxon>Clostridia</taxon>
        <taxon>Peptostreptococcales</taxon>
        <taxon>Peptoclostridiaceae</taxon>
        <taxon>Peptoclostridium</taxon>
    </lineage>
</organism>
<feature type="transmembrane region" description="Helical" evidence="8">
    <location>
        <begin position="55"/>
        <end position="74"/>
    </location>
</feature>
<evidence type="ECO:0000313" key="9">
    <source>
        <dbReference type="EMBL" id="KDR96416.1"/>
    </source>
</evidence>
<feature type="transmembrane region" description="Helical" evidence="8">
    <location>
        <begin position="267"/>
        <end position="287"/>
    </location>
</feature>
<dbReference type="GO" id="GO:0005886">
    <property type="term" value="C:plasma membrane"/>
    <property type="evidence" value="ECO:0007669"/>
    <property type="project" value="UniProtKB-SubCell"/>
</dbReference>
<evidence type="ECO:0000256" key="1">
    <source>
        <dbReference type="ARBA" id="ARBA00004651"/>
    </source>
</evidence>
<feature type="transmembrane region" description="Helical" evidence="8">
    <location>
        <begin position="195"/>
        <end position="214"/>
    </location>
</feature>
<dbReference type="STRING" id="1121324.CLIT_2c00220"/>
<evidence type="ECO:0000256" key="7">
    <source>
        <dbReference type="ARBA" id="ARBA00023136"/>
    </source>
</evidence>
<comment type="caution">
    <text evidence="9">The sequence shown here is derived from an EMBL/GenBank/DDBJ whole genome shotgun (WGS) entry which is preliminary data.</text>
</comment>
<dbReference type="Proteomes" id="UP000027946">
    <property type="component" value="Unassembled WGS sequence"/>
</dbReference>
<keyword evidence="7 8" id="KW-0472">Membrane</keyword>
<evidence type="ECO:0000256" key="6">
    <source>
        <dbReference type="ARBA" id="ARBA00022989"/>
    </source>
</evidence>
<comment type="subcellular location">
    <subcellularLocation>
        <location evidence="1">Cell membrane</location>
        <topology evidence="1">Multi-pass membrane protein</topology>
    </subcellularLocation>
</comment>
<sequence length="323" mass="35116">MQKLNKKGENSIIDKGVFWGSMIALLSLALPIIFFPEFSQKVVGTLNDLIITNLGSAYLWYGLFCTGFCIWVAYGRYGKIKLGDEKEKPEFSTFSWASMLFCCGVGVGVVYWGIIEWVYYYTAPPLGVEAGTWQAAEIAASYGIFHWGPIAWSIYSVTACAIGYLLFVRKSDVLKASESCRGVLGDKVDGVIGRLLDVFFIFGIVGAVATSLGLGSPLISASIGYVFGIEVTPAIDVMVLISITLLFGVSAYSGLKKGIKILSDVNAIVAIGLVVFVFIVGNTRFMLDMTTTSIGFVANNIFRLATWLDPAGESMFPQSWTVF</sequence>
<keyword evidence="10" id="KW-1185">Reference proteome</keyword>
<dbReference type="GO" id="GO:0022857">
    <property type="term" value="F:transmembrane transporter activity"/>
    <property type="evidence" value="ECO:0007669"/>
    <property type="project" value="InterPro"/>
</dbReference>
<feature type="transmembrane region" description="Helical" evidence="8">
    <location>
        <begin position="150"/>
        <end position="168"/>
    </location>
</feature>
<dbReference type="PANTHER" id="PTHR30047">
    <property type="entry name" value="HIGH-AFFINITY CHOLINE TRANSPORT PROTEIN-RELATED"/>
    <property type="match status" value="1"/>
</dbReference>
<keyword evidence="3" id="KW-0813">Transport</keyword>
<dbReference type="Pfam" id="PF02028">
    <property type="entry name" value="BCCT"/>
    <property type="match status" value="1"/>
</dbReference>
<feature type="transmembrane region" description="Helical" evidence="8">
    <location>
        <begin position="94"/>
        <end position="115"/>
    </location>
</feature>
<dbReference type="RefSeq" id="WP_038261500.1">
    <property type="nucleotide sequence ID" value="NZ_FSRH01000001.1"/>
</dbReference>
<evidence type="ECO:0000256" key="4">
    <source>
        <dbReference type="ARBA" id="ARBA00022475"/>
    </source>
</evidence>
<evidence type="ECO:0000256" key="3">
    <source>
        <dbReference type="ARBA" id="ARBA00022448"/>
    </source>
</evidence>
<comment type="similarity">
    <text evidence="2">Belongs to the BCCT transporter (TC 2.A.15) family.</text>
</comment>
<dbReference type="EMBL" id="JJMM01000002">
    <property type="protein sequence ID" value="KDR96416.1"/>
    <property type="molecule type" value="Genomic_DNA"/>
</dbReference>
<dbReference type="eggNOG" id="COG1292">
    <property type="taxonomic scope" value="Bacteria"/>
</dbReference>
<gene>
    <name evidence="9" type="primary">caiT</name>
    <name evidence="9" type="ORF">CLIT_2c00220</name>
</gene>
<keyword evidence="6 8" id="KW-1133">Transmembrane helix</keyword>
<accession>A0A069RHB3</accession>
<evidence type="ECO:0000256" key="5">
    <source>
        <dbReference type="ARBA" id="ARBA00022692"/>
    </source>
</evidence>
<feature type="transmembrane region" description="Helical" evidence="8">
    <location>
        <begin position="12"/>
        <end position="35"/>
    </location>
</feature>
<dbReference type="AlphaFoldDB" id="A0A069RHB3"/>
<evidence type="ECO:0000256" key="2">
    <source>
        <dbReference type="ARBA" id="ARBA00005658"/>
    </source>
</evidence>
<evidence type="ECO:0000256" key="8">
    <source>
        <dbReference type="SAM" id="Phobius"/>
    </source>
</evidence>
<dbReference type="PANTHER" id="PTHR30047:SF7">
    <property type="entry name" value="HIGH-AFFINITY CHOLINE TRANSPORT PROTEIN"/>
    <property type="match status" value="1"/>
</dbReference>
<protein>
    <submittedName>
        <fullName evidence="9">L-carnitine/gamma-butyrobetaine antiporter CaiT</fullName>
    </submittedName>
</protein>